<name>A0ACC2V2B3_9TREE</name>
<organism evidence="1 2">
    <name type="scientific">Naganishia adeliensis</name>
    <dbReference type="NCBI Taxonomy" id="92952"/>
    <lineage>
        <taxon>Eukaryota</taxon>
        <taxon>Fungi</taxon>
        <taxon>Dikarya</taxon>
        <taxon>Basidiomycota</taxon>
        <taxon>Agaricomycotina</taxon>
        <taxon>Tremellomycetes</taxon>
        <taxon>Filobasidiales</taxon>
        <taxon>Filobasidiaceae</taxon>
        <taxon>Naganishia</taxon>
    </lineage>
</organism>
<dbReference type="EMBL" id="JASBWS010000158">
    <property type="protein sequence ID" value="KAJ9093260.1"/>
    <property type="molecule type" value="Genomic_DNA"/>
</dbReference>
<gene>
    <name evidence="1" type="ORF">QFC20_007178</name>
</gene>
<dbReference type="Proteomes" id="UP001230649">
    <property type="component" value="Unassembled WGS sequence"/>
</dbReference>
<keyword evidence="2" id="KW-1185">Reference proteome</keyword>
<proteinExistence type="predicted"/>
<reference evidence="1" key="1">
    <citation type="submission" date="2023-04" db="EMBL/GenBank/DDBJ databases">
        <title>Draft Genome sequencing of Naganishia species isolated from polar environments using Oxford Nanopore Technology.</title>
        <authorList>
            <person name="Leo P."/>
            <person name="Venkateswaran K."/>
        </authorList>
    </citation>
    <scope>NUCLEOTIDE SEQUENCE</scope>
    <source>
        <strain evidence="1">MNA-CCFEE 5262</strain>
    </source>
</reference>
<accession>A0ACC2V2B3</accession>
<evidence type="ECO:0000313" key="2">
    <source>
        <dbReference type="Proteomes" id="UP001230649"/>
    </source>
</evidence>
<sequence>MDDNDPRKAISGPVRKHHGGKSKKPYARPTRDAIQREDSQASLLGGLKSVFRSFFSASPAPQGESEGDADRTRSDPGSGGDSSSDDEEEEKGGSKRVLPSPDGESRHSKRIRRTSPSPPHRLATSHSLGYGNSLNAIASGSGMKRSGTLLSLDTRKSRPSSTTTADARTRKPLPEHWSPWNEQSEAVARRQTNTTTGFSRSGSVGYGLHAPQASPLRHSHASPRAGLFVSQQAPRPRSVLHPIASASLVRSPSLPGLRGMREQRRETTALPSSPVPRSGLRHEVDLERSPSVQRMRDSSVLSGMSGLVVREPRWGKEPSQSIETTHKTEAERILATLSSMRTSQNGLSASYSSRTLRKQIAVPVPSVEPMALRAGLGDLGGGLRRAREVEGSVLVSPYGKRRVRERSEQGEQMDTPQERPDPSSFPSPPTKTLTKPLPIAFSPSAKNLPSAATAARSKATASSLRARTTMTTRKHTSAAGSRHGGRFSALDDDEPEEEEGGYNLDLEELERAAEKRSATSAPRILGPMDLFAPKVTPAKNAPTRTEQPTVKQAPGFLNVKLDHKPRSSSPLKAMVVPSPESNKASSSAGSQQGEETPAPAFSFTAPTAKKPATEKPSFGFGLGKPSSTPSAPSFSFATPAKPTDAQQNSTTPAEPVPSTITSFSFNSAEKTEAPKAPSFSFGAPSGSGPPSFFSQPAADKAPPAEPKGVAPPKAGLFSFSTAPPTAAPVIPPAVASSLPAGNPFASVSAPPATTAATPDTQTDASASKSLFSFGNSTTPAVEKPSAPASTPTSLFGAPAQASPAPAAAPSFSFGSPVPASSAPSTTPSFSFGKPAEAPKPAASSPFSFGASAPAASPAANPPSFSFGATTAPAASPAPAPTPLPTFGGFGNSTASPSPAAASTTFNFCSSSSGFGAPAPASAGFGSAPANSMFGSNAGTPTPTAPVFGGFGSAVQSPQPSAAAPSFSFGAPSAAPSTTSFAFGSTPVATPAAPTFGGFSAPSPAFGAREATATPPPMFNMGADNAPGSPGAAGRKIRGIPKRGKKP</sequence>
<evidence type="ECO:0000313" key="1">
    <source>
        <dbReference type="EMBL" id="KAJ9093260.1"/>
    </source>
</evidence>
<protein>
    <submittedName>
        <fullName evidence="1">Uncharacterized protein</fullName>
    </submittedName>
</protein>
<comment type="caution">
    <text evidence="1">The sequence shown here is derived from an EMBL/GenBank/DDBJ whole genome shotgun (WGS) entry which is preliminary data.</text>
</comment>